<proteinExistence type="predicted"/>
<feature type="non-terminal residue" evidence="2">
    <location>
        <position position="127"/>
    </location>
</feature>
<organism evidence="2">
    <name type="scientific">Lygus hesperus</name>
    <name type="common">Western plant bug</name>
    <dbReference type="NCBI Taxonomy" id="30085"/>
    <lineage>
        <taxon>Eukaryota</taxon>
        <taxon>Metazoa</taxon>
        <taxon>Ecdysozoa</taxon>
        <taxon>Arthropoda</taxon>
        <taxon>Hexapoda</taxon>
        <taxon>Insecta</taxon>
        <taxon>Pterygota</taxon>
        <taxon>Neoptera</taxon>
        <taxon>Paraneoptera</taxon>
        <taxon>Hemiptera</taxon>
        <taxon>Heteroptera</taxon>
        <taxon>Panheteroptera</taxon>
        <taxon>Cimicomorpha</taxon>
        <taxon>Miridae</taxon>
        <taxon>Mirini</taxon>
        <taxon>Lygus</taxon>
    </lineage>
</organism>
<gene>
    <name evidence="2" type="primary">tpi1_0</name>
    <name evidence="2" type="ORF">CM83_84870</name>
</gene>
<accession>A0A0A9Y3Q7</accession>
<reference evidence="2" key="2">
    <citation type="submission" date="2014-07" db="EMBL/GenBank/DDBJ databases">
        <authorList>
            <person name="Hull J."/>
        </authorList>
    </citation>
    <scope>NUCLEOTIDE SEQUENCE</scope>
</reference>
<feature type="region of interest" description="Disordered" evidence="1">
    <location>
        <begin position="98"/>
        <end position="127"/>
    </location>
</feature>
<feature type="compositionally biased region" description="Basic and acidic residues" evidence="1">
    <location>
        <begin position="110"/>
        <end position="127"/>
    </location>
</feature>
<protein>
    <submittedName>
        <fullName evidence="2">Triosephosphate isomerase</fullName>
    </submittedName>
</protein>
<dbReference type="GO" id="GO:0016853">
    <property type="term" value="F:isomerase activity"/>
    <property type="evidence" value="ECO:0007669"/>
    <property type="project" value="UniProtKB-KW"/>
</dbReference>
<evidence type="ECO:0000313" key="2">
    <source>
        <dbReference type="EMBL" id="JAG26286.1"/>
    </source>
</evidence>
<keyword evidence="2" id="KW-0413">Isomerase</keyword>
<sequence>MADGIVIKQEATDEEVDSEVEMMIGGQQMIGEEMGTRGDQITIKEEVMIGECQKIEEVMISEEPLHNLSTLQAATPADIRHCRVLRRLTEDELRRWFPGEGVNQPSDDLQDFKAHQQSELKLRDEST</sequence>
<dbReference type="EMBL" id="GBHO01017318">
    <property type="protein sequence ID" value="JAG26286.1"/>
    <property type="molecule type" value="Transcribed_RNA"/>
</dbReference>
<reference evidence="2" key="1">
    <citation type="journal article" date="2014" name="PLoS ONE">
        <title>Transcriptome-Based Identification of ABC Transporters in the Western Tarnished Plant Bug Lygus hesperus.</title>
        <authorList>
            <person name="Hull J.J."/>
            <person name="Chaney K."/>
            <person name="Geib S.M."/>
            <person name="Fabrick J.A."/>
            <person name="Brent C.S."/>
            <person name="Walsh D."/>
            <person name="Lavine L.C."/>
        </authorList>
    </citation>
    <scope>NUCLEOTIDE SEQUENCE</scope>
</reference>
<name>A0A0A9Y3Q7_LYGHE</name>
<evidence type="ECO:0000256" key="1">
    <source>
        <dbReference type="SAM" id="MobiDB-lite"/>
    </source>
</evidence>
<dbReference type="AlphaFoldDB" id="A0A0A9Y3Q7"/>